<feature type="non-terminal residue" evidence="2">
    <location>
        <position position="1"/>
    </location>
</feature>
<feature type="compositionally biased region" description="Basic residues" evidence="1">
    <location>
        <begin position="35"/>
        <end position="45"/>
    </location>
</feature>
<dbReference type="EMBL" id="CAJOBI010171090">
    <property type="protein sequence ID" value="CAF4889373.1"/>
    <property type="molecule type" value="Genomic_DNA"/>
</dbReference>
<organism evidence="2 4">
    <name type="scientific">Rotaria magnacalcarata</name>
    <dbReference type="NCBI Taxonomy" id="392030"/>
    <lineage>
        <taxon>Eukaryota</taxon>
        <taxon>Metazoa</taxon>
        <taxon>Spiralia</taxon>
        <taxon>Gnathifera</taxon>
        <taxon>Rotifera</taxon>
        <taxon>Eurotatoria</taxon>
        <taxon>Bdelloidea</taxon>
        <taxon>Philodinida</taxon>
        <taxon>Philodinidae</taxon>
        <taxon>Rotaria</taxon>
    </lineage>
</organism>
<feature type="compositionally biased region" description="Polar residues" evidence="1">
    <location>
        <begin position="1"/>
        <end position="10"/>
    </location>
</feature>
<gene>
    <name evidence="2" type="ORF">SMN809_LOCUS45904</name>
    <name evidence="3" type="ORF">SMN809_LOCUS51197</name>
</gene>
<dbReference type="AlphaFoldDB" id="A0A8S3B2J5"/>
<proteinExistence type="predicted"/>
<evidence type="ECO:0000313" key="2">
    <source>
        <dbReference type="EMBL" id="CAF4770095.1"/>
    </source>
</evidence>
<reference evidence="2" key="1">
    <citation type="submission" date="2021-02" db="EMBL/GenBank/DDBJ databases">
        <authorList>
            <person name="Nowell W R."/>
        </authorList>
    </citation>
    <scope>NUCLEOTIDE SEQUENCE</scope>
</reference>
<protein>
    <submittedName>
        <fullName evidence="2">Uncharacterized protein</fullName>
    </submittedName>
</protein>
<name>A0A8S3B2J5_9BILA</name>
<comment type="caution">
    <text evidence="2">The sequence shown here is derived from an EMBL/GenBank/DDBJ whole genome shotgun (WGS) entry which is preliminary data.</text>
</comment>
<evidence type="ECO:0000313" key="4">
    <source>
        <dbReference type="Proteomes" id="UP000676336"/>
    </source>
</evidence>
<dbReference type="EMBL" id="CAJOBI010141499">
    <property type="protein sequence ID" value="CAF4770095.1"/>
    <property type="molecule type" value="Genomic_DNA"/>
</dbReference>
<evidence type="ECO:0000313" key="3">
    <source>
        <dbReference type="EMBL" id="CAF4889373.1"/>
    </source>
</evidence>
<accession>A0A8S3B2J5</accession>
<dbReference type="Proteomes" id="UP000676336">
    <property type="component" value="Unassembled WGS sequence"/>
</dbReference>
<feature type="compositionally biased region" description="Acidic residues" evidence="1">
    <location>
        <begin position="11"/>
        <end position="28"/>
    </location>
</feature>
<sequence>NKTNKNLNWQNDDDEWVELGDPDDELAEESSKPSSAKKSKRIFCF</sequence>
<evidence type="ECO:0000256" key="1">
    <source>
        <dbReference type="SAM" id="MobiDB-lite"/>
    </source>
</evidence>
<feature type="region of interest" description="Disordered" evidence="1">
    <location>
        <begin position="1"/>
        <end position="45"/>
    </location>
</feature>